<evidence type="ECO:0008006" key="3">
    <source>
        <dbReference type="Google" id="ProtNLM"/>
    </source>
</evidence>
<keyword evidence="2" id="KW-1185">Reference proteome</keyword>
<dbReference type="AlphaFoldDB" id="A0A239KDJ8"/>
<evidence type="ECO:0000313" key="2">
    <source>
        <dbReference type="Proteomes" id="UP000198393"/>
    </source>
</evidence>
<organism evidence="1 2">
    <name type="scientific">Ekhidna lutea</name>
    <dbReference type="NCBI Taxonomy" id="447679"/>
    <lineage>
        <taxon>Bacteria</taxon>
        <taxon>Pseudomonadati</taxon>
        <taxon>Bacteroidota</taxon>
        <taxon>Cytophagia</taxon>
        <taxon>Cytophagales</taxon>
        <taxon>Reichenbachiellaceae</taxon>
        <taxon>Ekhidna</taxon>
    </lineage>
</organism>
<proteinExistence type="predicted"/>
<dbReference type="EMBL" id="FZPD01000004">
    <property type="protein sequence ID" value="SNT16436.1"/>
    <property type="molecule type" value="Genomic_DNA"/>
</dbReference>
<dbReference type="Proteomes" id="UP000198393">
    <property type="component" value="Unassembled WGS sequence"/>
</dbReference>
<dbReference type="PROSITE" id="PS51257">
    <property type="entry name" value="PROKAR_LIPOPROTEIN"/>
    <property type="match status" value="1"/>
</dbReference>
<evidence type="ECO:0000313" key="1">
    <source>
        <dbReference type="EMBL" id="SNT16436.1"/>
    </source>
</evidence>
<dbReference type="RefSeq" id="WP_089357294.1">
    <property type="nucleotide sequence ID" value="NZ_FZPD01000004.1"/>
</dbReference>
<protein>
    <recommendedName>
        <fullName evidence="3">Viral A-type inclusion protein</fullName>
    </recommendedName>
</protein>
<dbReference type="OrthoDB" id="1436925at2"/>
<sequence length="133" mass="15334">MKNLILLATLTLFFSCSPSKKEELQNLKDEVIDIHDEVMPKMGELRRTRKDLLLQADSLMETDTDRAAMLTTVANEIADANESMMQWMRAFEPEFEGTDEEIKKYMEDQKVSIQQVKEDMNSALAKGREVLED</sequence>
<reference evidence="1 2" key="1">
    <citation type="submission" date="2017-06" db="EMBL/GenBank/DDBJ databases">
        <authorList>
            <person name="Kim H.J."/>
            <person name="Triplett B.A."/>
        </authorList>
    </citation>
    <scope>NUCLEOTIDE SEQUENCE [LARGE SCALE GENOMIC DNA]</scope>
    <source>
        <strain evidence="1 2">DSM 19307</strain>
    </source>
</reference>
<name>A0A239KDJ8_EKHLU</name>
<gene>
    <name evidence="1" type="ORF">SAMN05421640_2598</name>
</gene>
<accession>A0A239KDJ8</accession>